<dbReference type="NCBIfam" id="TIGR00079">
    <property type="entry name" value="pept_deformyl"/>
    <property type="match status" value="1"/>
</dbReference>
<evidence type="ECO:0000313" key="8">
    <source>
        <dbReference type="Proteomes" id="UP000278222"/>
    </source>
</evidence>
<name>A0A3N1KU39_9PROT</name>
<dbReference type="FunFam" id="3.90.45.10:FF:000003">
    <property type="entry name" value="Peptide deformylase"/>
    <property type="match status" value="1"/>
</dbReference>
<evidence type="ECO:0000256" key="6">
    <source>
        <dbReference type="HAMAP-Rule" id="MF_00163"/>
    </source>
</evidence>
<dbReference type="PANTHER" id="PTHR10458:SF20">
    <property type="entry name" value="PEPTIDE DEFORMYLASE 1"/>
    <property type="match status" value="1"/>
</dbReference>
<dbReference type="GO" id="GO:0042586">
    <property type="term" value="F:peptide deformylase activity"/>
    <property type="evidence" value="ECO:0007669"/>
    <property type="project" value="UniProtKB-UniRule"/>
</dbReference>
<dbReference type="InterPro" id="IPR023635">
    <property type="entry name" value="Peptide_deformylase"/>
</dbReference>
<feature type="binding site" evidence="6">
    <location>
        <position position="102"/>
    </location>
    <ligand>
        <name>Fe cation</name>
        <dbReference type="ChEBI" id="CHEBI:24875"/>
    </ligand>
</feature>
<dbReference type="InterPro" id="IPR036821">
    <property type="entry name" value="Peptide_deformylase_sf"/>
</dbReference>
<dbReference type="Gene3D" id="3.90.45.10">
    <property type="entry name" value="Peptide deformylase"/>
    <property type="match status" value="1"/>
</dbReference>
<keyword evidence="8" id="KW-1185">Reference proteome</keyword>
<keyword evidence="3 6" id="KW-0378">Hydrolase</keyword>
<evidence type="ECO:0000256" key="3">
    <source>
        <dbReference type="ARBA" id="ARBA00022801"/>
    </source>
</evidence>
<organism evidence="7 8">
    <name type="scientific">Stella humosa</name>
    <dbReference type="NCBI Taxonomy" id="94"/>
    <lineage>
        <taxon>Bacteria</taxon>
        <taxon>Pseudomonadati</taxon>
        <taxon>Pseudomonadota</taxon>
        <taxon>Alphaproteobacteria</taxon>
        <taxon>Rhodospirillales</taxon>
        <taxon>Stellaceae</taxon>
        <taxon>Stella</taxon>
    </lineage>
</organism>
<feature type="active site" evidence="6">
    <location>
        <position position="145"/>
    </location>
</feature>
<reference evidence="7 8" key="1">
    <citation type="submission" date="2018-11" db="EMBL/GenBank/DDBJ databases">
        <title>Genomic Encyclopedia of Type Strains, Phase IV (KMG-IV): sequencing the most valuable type-strain genomes for metagenomic binning, comparative biology and taxonomic classification.</title>
        <authorList>
            <person name="Goeker M."/>
        </authorList>
    </citation>
    <scope>NUCLEOTIDE SEQUENCE [LARGE SCALE GENOMIC DNA]</scope>
    <source>
        <strain evidence="7 8">DSM 5900</strain>
    </source>
</reference>
<dbReference type="EMBL" id="RJKX01000020">
    <property type="protein sequence ID" value="ROP80875.1"/>
    <property type="molecule type" value="Genomic_DNA"/>
</dbReference>
<evidence type="ECO:0000256" key="1">
    <source>
        <dbReference type="ARBA" id="ARBA00010759"/>
    </source>
</evidence>
<protein>
    <recommendedName>
        <fullName evidence="6">Peptide deformylase</fullName>
        <shortName evidence="6">PDF</shortName>
        <ecNumber evidence="6">3.5.1.88</ecNumber>
    </recommendedName>
    <alternativeName>
        <fullName evidence="6">Polypeptide deformylase</fullName>
    </alternativeName>
</protein>
<comment type="function">
    <text evidence="6">Removes the formyl group from the N-terminal Met of newly synthesized proteins. Requires at least a dipeptide for an efficient rate of reaction. N-terminal L-methionine is a prerequisite for activity but the enzyme has broad specificity at other positions.</text>
</comment>
<comment type="cofactor">
    <cofactor evidence="6">
        <name>Fe(2+)</name>
        <dbReference type="ChEBI" id="CHEBI:29033"/>
    </cofactor>
    <text evidence="6">Binds 1 Fe(2+) ion.</text>
</comment>
<dbReference type="Pfam" id="PF01327">
    <property type="entry name" value="Pep_deformylase"/>
    <property type="match status" value="1"/>
</dbReference>
<feature type="binding site" evidence="6">
    <location>
        <position position="144"/>
    </location>
    <ligand>
        <name>Fe cation</name>
        <dbReference type="ChEBI" id="CHEBI:24875"/>
    </ligand>
</feature>
<evidence type="ECO:0000256" key="2">
    <source>
        <dbReference type="ARBA" id="ARBA00022723"/>
    </source>
</evidence>
<comment type="catalytic activity">
    <reaction evidence="6">
        <text>N-terminal N-formyl-L-methionyl-[peptide] + H2O = N-terminal L-methionyl-[peptide] + formate</text>
        <dbReference type="Rhea" id="RHEA:24420"/>
        <dbReference type="Rhea" id="RHEA-COMP:10639"/>
        <dbReference type="Rhea" id="RHEA-COMP:10640"/>
        <dbReference type="ChEBI" id="CHEBI:15377"/>
        <dbReference type="ChEBI" id="CHEBI:15740"/>
        <dbReference type="ChEBI" id="CHEBI:49298"/>
        <dbReference type="ChEBI" id="CHEBI:64731"/>
        <dbReference type="EC" id="3.5.1.88"/>
    </reaction>
</comment>
<sequence length="181" mass="20116">MAILKIARMGHPVLRRVADPVADPTAPEIRRLVADMIDTLEDIGGAGLAAPQVHVPLRVVIFRVRADRLTGDAEDVALPMQALVNPVIEPLGDETMLRWEGCLSVPGLRGAVPRWRRLRYTGTDLDGRPVDRTVSGYHAGLVQHEFDHLDGILYPARMTDFSLFGFNEEMAKYPPDMETRP</sequence>
<dbReference type="SUPFAM" id="SSF56420">
    <property type="entry name" value="Peptide deformylase"/>
    <property type="match status" value="1"/>
</dbReference>
<keyword evidence="2 6" id="KW-0479">Metal-binding</keyword>
<dbReference type="HAMAP" id="MF_00163">
    <property type="entry name" value="Pep_deformylase"/>
    <property type="match status" value="1"/>
</dbReference>
<dbReference type="Proteomes" id="UP000278222">
    <property type="component" value="Unassembled WGS sequence"/>
</dbReference>
<dbReference type="PANTHER" id="PTHR10458">
    <property type="entry name" value="PEPTIDE DEFORMYLASE"/>
    <property type="match status" value="1"/>
</dbReference>
<dbReference type="EC" id="3.5.1.88" evidence="6"/>
<accession>A0A3N1KU39</accession>
<keyword evidence="4 6" id="KW-0648">Protein biosynthesis</keyword>
<comment type="similarity">
    <text evidence="1 6">Belongs to the polypeptide deformylase family.</text>
</comment>
<evidence type="ECO:0000256" key="5">
    <source>
        <dbReference type="ARBA" id="ARBA00023004"/>
    </source>
</evidence>
<proteinExistence type="inferred from homology"/>
<evidence type="ECO:0000256" key="4">
    <source>
        <dbReference type="ARBA" id="ARBA00022917"/>
    </source>
</evidence>
<comment type="caution">
    <text evidence="7">The sequence shown here is derived from an EMBL/GenBank/DDBJ whole genome shotgun (WGS) entry which is preliminary data.</text>
</comment>
<gene>
    <name evidence="6" type="primary">def</name>
    <name evidence="7" type="ORF">EDC65_5525</name>
</gene>
<dbReference type="GO" id="GO:0006412">
    <property type="term" value="P:translation"/>
    <property type="evidence" value="ECO:0007669"/>
    <property type="project" value="UniProtKB-UniRule"/>
</dbReference>
<dbReference type="RefSeq" id="WP_123695807.1">
    <property type="nucleotide sequence ID" value="NZ_AP019700.1"/>
</dbReference>
<dbReference type="NCBIfam" id="NF001159">
    <property type="entry name" value="PRK00150.1-3"/>
    <property type="match status" value="1"/>
</dbReference>
<dbReference type="AlphaFoldDB" id="A0A3N1KU39"/>
<dbReference type="PIRSF" id="PIRSF004749">
    <property type="entry name" value="Pep_def"/>
    <property type="match status" value="1"/>
</dbReference>
<dbReference type="GO" id="GO:0046872">
    <property type="term" value="F:metal ion binding"/>
    <property type="evidence" value="ECO:0007669"/>
    <property type="project" value="UniProtKB-KW"/>
</dbReference>
<keyword evidence="5 6" id="KW-0408">Iron</keyword>
<evidence type="ECO:0000313" key="7">
    <source>
        <dbReference type="EMBL" id="ROP80875.1"/>
    </source>
</evidence>
<dbReference type="PRINTS" id="PR01576">
    <property type="entry name" value="PDEFORMYLASE"/>
</dbReference>
<dbReference type="CDD" id="cd00487">
    <property type="entry name" value="Pep_deformylase"/>
    <property type="match status" value="1"/>
</dbReference>
<dbReference type="OrthoDB" id="9804313at2"/>
<feature type="binding site" evidence="6">
    <location>
        <position position="148"/>
    </location>
    <ligand>
        <name>Fe cation</name>
        <dbReference type="ChEBI" id="CHEBI:24875"/>
    </ligand>
</feature>